<keyword evidence="6" id="KW-0443">Lipid metabolism</keyword>
<evidence type="ECO:0000256" key="8">
    <source>
        <dbReference type="ARBA" id="ARBA00023264"/>
    </source>
</evidence>
<evidence type="ECO:0000313" key="14">
    <source>
        <dbReference type="Proteomes" id="UP000828390"/>
    </source>
</evidence>
<evidence type="ECO:0000259" key="12">
    <source>
        <dbReference type="Pfam" id="PF01467"/>
    </source>
</evidence>
<dbReference type="FunFam" id="3.40.50.620:FF:000016">
    <property type="entry name" value="Putative choline-phosphate cytidylyltransferase B"/>
    <property type="match status" value="1"/>
</dbReference>
<reference evidence="13" key="2">
    <citation type="submission" date="2020-11" db="EMBL/GenBank/DDBJ databases">
        <authorList>
            <person name="McCartney M.A."/>
            <person name="Auch B."/>
            <person name="Kono T."/>
            <person name="Mallez S."/>
            <person name="Becker A."/>
            <person name="Gohl D.M."/>
            <person name="Silverstein K.A.T."/>
            <person name="Koren S."/>
            <person name="Bechman K.B."/>
            <person name="Herman A."/>
            <person name="Abrahante J.E."/>
            <person name="Garbe J."/>
        </authorList>
    </citation>
    <scope>NUCLEOTIDE SEQUENCE</scope>
    <source>
        <strain evidence="13">Duluth1</strain>
        <tissue evidence="13">Whole animal</tissue>
    </source>
</reference>
<evidence type="ECO:0000256" key="9">
    <source>
        <dbReference type="ARBA" id="ARBA00025706"/>
    </source>
</evidence>
<name>A0A9D4FZH5_DREPO</name>
<keyword evidence="14" id="KW-1185">Reference proteome</keyword>
<evidence type="ECO:0000256" key="11">
    <source>
        <dbReference type="SAM" id="MobiDB-lite"/>
    </source>
</evidence>
<dbReference type="PANTHER" id="PTHR10739:SF13">
    <property type="entry name" value="CHOLINE-PHOSPHATE CYTIDYLYLTRANSFERASE"/>
    <property type="match status" value="1"/>
</dbReference>
<evidence type="ECO:0000256" key="3">
    <source>
        <dbReference type="ARBA" id="ARBA00022516"/>
    </source>
</evidence>
<dbReference type="InterPro" id="IPR014729">
    <property type="entry name" value="Rossmann-like_a/b/a_fold"/>
</dbReference>
<evidence type="ECO:0000256" key="7">
    <source>
        <dbReference type="ARBA" id="ARBA00023209"/>
    </source>
</evidence>
<evidence type="ECO:0000256" key="4">
    <source>
        <dbReference type="ARBA" id="ARBA00022679"/>
    </source>
</evidence>
<reference evidence="13" key="1">
    <citation type="journal article" date="2019" name="bioRxiv">
        <title>The Genome of the Zebra Mussel, Dreissena polymorpha: A Resource for Invasive Species Research.</title>
        <authorList>
            <person name="McCartney M.A."/>
            <person name="Auch B."/>
            <person name="Kono T."/>
            <person name="Mallez S."/>
            <person name="Zhang Y."/>
            <person name="Obille A."/>
            <person name="Becker A."/>
            <person name="Abrahante J.E."/>
            <person name="Garbe J."/>
            <person name="Badalamenti J.P."/>
            <person name="Herman A."/>
            <person name="Mangelson H."/>
            <person name="Liachko I."/>
            <person name="Sullivan S."/>
            <person name="Sone E.D."/>
            <person name="Koren S."/>
            <person name="Silverstein K.A.T."/>
            <person name="Beckman K.B."/>
            <person name="Gohl D.M."/>
        </authorList>
    </citation>
    <scope>NUCLEOTIDE SEQUENCE</scope>
    <source>
        <strain evidence="13">Duluth1</strain>
        <tissue evidence="13">Whole animal</tissue>
    </source>
</reference>
<evidence type="ECO:0000256" key="1">
    <source>
        <dbReference type="ARBA" id="ARBA00005189"/>
    </source>
</evidence>
<feature type="compositionally biased region" description="Basic and acidic residues" evidence="11">
    <location>
        <begin position="294"/>
        <end position="305"/>
    </location>
</feature>
<comment type="pathway">
    <text evidence="1">Lipid metabolism.</text>
</comment>
<evidence type="ECO:0000256" key="10">
    <source>
        <dbReference type="ARBA" id="ARBA00026101"/>
    </source>
</evidence>
<dbReference type="Pfam" id="PF01467">
    <property type="entry name" value="CTP_transf_like"/>
    <property type="match status" value="1"/>
</dbReference>
<feature type="domain" description="Cytidyltransferase-like" evidence="12">
    <location>
        <begin position="76"/>
        <end position="206"/>
    </location>
</feature>
<organism evidence="13 14">
    <name type="scientific">Dreissena polymorpha</name>
    <name type="common">Zebra mussel</name>
    <name type="synonym">Mytilus polymorpha</name>
    <dbReference type="NCBI Taxonomy" id="45954"/>
    <lineage>
        <taxon>Eukaryota</taxon>
        <taxon>Metazoa</taxon>
        <taxon>Spiralia</taxon>
        <taxon>Lophotrochozoa</taxon>
        <taxon>Mollusca</taxon>
        <taxon>Bivalvia</taxon>
        <taxon>Autobranchia</taxon>
        <taxon>Heteroconchia</taxon>
        <taxon>Euheterodonta</taxon>
        <taxon>Imparidentia</taxon>
        <taxon>Neoheterodontei</taxon>
        <taxon>Myida</taxon>
        <taxon>Dreissenoidea</taxon>
        <taxon>Dreissenidae</taxon>
        <taxon>Dreissena</taxon>
    </lineage>
</organism>
<feature type="region of interest" description="Disordered" evidence="11">
    <location>
        <begin position="290"/>
        <end position="350"/>
    </location>
</feature>
<evidence type="ECO:0000256" key="6">
    <source>
        <dbReference type="ARBA" id="ARBA00023098"/>
    </source>
</evidence>
<keyword evidence="5" id="KW-0548">Nucleotidyltransferase</keyword>
<sequence length="350" mass="40521">MSETKKRGRETEKKDLPQAIKSVPVVTPQIMDSCSGPAPFSNEDQARIERDSCDYKIRIKLDDAKAGRSPRRVRVYADGIYDMFHSGHARQLMQAKIACPNTYLIVGVCNDQLTHKEKGRTVNNQEERYEAVRHCRYVDEVVRDAPWTLTDEFLSYHKIDFVAHDDIPYTAGAATTGDVYSMIKARGMFLTTQRTEGISTTDVIARIIKDYDLYVRRNLERGYTAKELNVSFMKEKKLQFEEKYDKIKDKSRQWIDNWHERSHELIGSFLAMFGRDGRLKHWVKEGIRAISPSREPHHKDLDERSSSSSSPASSPLTERRPKRQRPNSRPMASCESKELKYNDYSDEEQS</sequence>
<dbReference type="OrthoDB" id="17102at2759"/>
<keyword evidence="8" id="KW-1208">Phospholipid metabolism</keyword>
<dbReference type="InterPro" id="IPR004821">
    <property type="entry name" value="Cyt_trans-like"/>
</dbReference>
<accession>A0A9D4FZH5</accession>
<keyword evidence="4" id="KW-0808">Transferase</keyword>
<evidence type="ECO:0000256" key="2">
    <source>
        <dbReference type="ARBA" id="ARBA00010101"/>
    </source>
</evidence>
<dbReference type="EMBL" id="JAIWYP010000006">
    <property type="protein sequence ID" value="KAH3804797.1"/>
    <property type="molecule type" value="Genomic_DNA"/>
</dbReference>
<comment type="pathway">
    <text evidence="9">Phospholipid metabolism; phosphatidylcholine biosynthesis; phosphatidylcholine from phosphocholine: step 1/2.</text>
</comment>
<comment type="similarity">
    <text evidence="2">Belongs to the cytidylyltransferase family.</text>
</comment>
<dbReference type="GO" id="GO:0031210">
    <property type="term" value="F:phosphatidylcholine binding"/>
    <property type="evidence" value="ECO:0007669"/>
    <property type="project" value="TreeGrafter"/>
</dbReference>
<dbReference type="AlphaFoldDB" id="A0A9D4FZH5"/>
<evidence type="ECO:0000313" key="13">
    <source>
        <dbReference type="EMBL" id="KAH3804797.1"/>
    </source>
</evidence>
<dbReference type="PANTHER" id="PTHR10739">
    <property type="entry name" value="CYTIDYLYLTRANSFERASE"/>
    <property type="match status" value="1"/>
</dbReference>
<feature type="region of interest" description="Disordered" evidence="11">
    <location>
        <begin position="1"/>
        <end position="22"/>
    </location>
</feature>
<gene>
    <name evidence="13" type="ORF">DPMN_133087</name>
</gene>
<dbReference type="Proteomes" id="UP000828390">
    <property type="component" value="Unassembled WGS sequence"/>
</dbReference>
<evidence type="ECO:0000256" key="5">
    <source>
        <dbReference type="ARBA" id="ARBA00022695"/>
    </source>
</evidence>
<keyword evidence="7" id="KW-0594">Phospholipid biosynthesis</keyword>
<protein>
    <recommendedName>
        <fullName evidence="10">choline-phosphate cytidylyltransferase</fullName>
        <ecNumber evidence="10">2.7.7.15</ecNumber>
    </recommendedName>
</protein>
<feature type="compositionally biased region" description="Low complexity" evidence="11">
    <location>
        <begin position="306"/>
        <end position="315"/>
    </location>
</feature>
<dbReference type="Gene3D" id="3.40.50.620">
    <property type="entry name" value="HUPs"/>
    <property type="match status" value="1"/>
</dbReference>
<keyword evidence="3" id="KW-0444">Lipid biosynthesis</keyword>
<dbReference type="EC" id="2.7.7.15" evidence="10"/>
<dbReference type="InterPro" id="IPR041723">
    <property type="entry name" value="CCT"/>
</dbReference>
<dbReference type="InterPro" id="IPR045049">
    <property type="entry name" value="Pcy1-like"/>
</dbReference>
<proteinExistence type="inferred from homology"/>
<dbReference type="SUPFAM" id="SSF52374">
    <property type="entry name" value="Nucleotidylyl transferase"/>
    <property type="match status" value="1"/>
</dbReference>
<comment type="caution">
    <text evidence="13">The sequence shown here is derived from an EMBL/GenBank/DDBJ whole genome shotgun (WGS) entry which is preliminary data.</text>
</comment>
<dbReference type="NCBIfam" id="TIGR00125">
    <property type="entry name" value="cyt_tran_rel"/>
    <property type="match status" value="1"/>
</dbReference>
<dbReference type="GO" id="GO:0004105">
    <property type="term" value="F:choline-phosphate cytidylyltransferase activity"/>
    <property type="evidence" value="ECO:0007669"/>
    <property type="project" value="UniProtKB-EC"/>
</dbReference>
<dbReference type="CDD" id="cd02174">
    <property type="entry name" value="CCT"/>
    <property type="match status" value="1"/>
</dbReference>